<proteinExistence type="inferred from homology"/>
<dbReference type="Proteomes" id="UP000729357">
    <property type="component" value="Unassembled WGS sequence"/>
</dbReference>
<evidence type="ECO:0000313" key="3">
    <source>
        <dbReference type="EMBL" id="KAG9949200.1"/>
    </source>
</evidence>
<reference evidence="3" key="2">
    <citation type="submission" date="2021-08" db="EMBL/GenBank/DDBJ databases">
        <authorList>
            <person name="Gostincar C."/>
            <person name="Sun X."/>
            <person name="Song Z."/>
            <person name="Gunde-Cimerman N."/>
        </authorList>
    </citation>
    <scope>NUCLEOTIDE SEQUENCE</scope>
    <source>
        <strain evidence="3">EXF-9298</strain>
    </source>
</reference>
<dbReference type="PANTHER" id="PTHR11215:SF1">
    <property type="entry name" value="MYG1 EXONUCLEASE"/>
    <property type="match status" value="1"/>
</dbReference>
<gene>
    <name evidence="3" type="ORF">KCU98_g18141</name>
    <name evidence="2" type="ORF">KCU98_g18143</name>
</gene>
<accession>A0A9P8F6Y9</accession>
<dbReference type="PANTHER" id="PTHR11215">
    <property type="entry name" value="METAL DEPENDENT HYDROLASE - RELATED"/>
    <property type="match status" value="1"/>
</dbReference>
<dbReference type="GO" id="GO:0005634">
    <property type="term" value="C:nucleus"/>
    <property type="evidence" value="ECO:0007669"/>
    <property type="project" value="TreeGrafter"/>
</dbReference>
<evidence type="ECO:0000313" key="4">
    <source>
        <dbReference type="Proteomes" id="UP000729357"/>
    </source>
</evidence>
<dbReference type="InterPro" id="IPR003226">
    <property type="entry name" value="MYG1_exonuclease"/>
</dbReference>
<dbReference type="AlphaFoldDB" id="A0A9P8F6Y9"/>
<reference evidence="3" key="1">
    <citation type="journal article" date="2021" name="J Fungi (Basel)">
        <title>Virulence traits and population genomics of the black yeast Aureobasidium melanogenum.</title>
        <authorList>
            <person name="Cernosa A."/>
            <person name="Sun X."/>
            <person name="Gostincar C."/>
            <person name="Fang C."/>
            <person name="Gunde-Cimerman N."/>
            <person name="Song Z."/>
        </authorList>
    </citation>
    <scope>NUCLEOTIDE SEQUENCE</scope>
    <source>
        <strain evidence="3">EXF-9298</strain>
    </source>
</reference>
<sequence>MSAAKRVKMSGPLIGTHSGHFHADEALAVYLLRLLPTYSDSTLVRTRDPEKLA</sequence>
<dbReference type="EMBL" id="JAHFXS010004740">
    <property type="protein sequence ID" value="KAG9949191.1"/>
    <property type="molecule type" value="Genomic_DNA"/>
</dbReference>
<comment type="caution">
    <text evidence="3">The sequence shown here is derived from an EMBL/GenBank/DDBJ whole genome shotgun (WGS) entry which is preliminary data.</text>
</comment>
<comment type="similarity">
    <text evidence="1">Belongs to the MYG1 family.</text>
</comment>
<dbReference type="GO" id="GO:0005737">
    <property type="term" value="C:cytoplasm"/>
    <property type="evidence" value="ECO:0007669"/>
    <property type="project" value="TreeGrafter"/>
</dbReference>
<organism evidence="3 4">
    <name type="scientific">Aureobasidium melanogenum</name>
    <name type="common">Aureobasidium pullulans var. melanogenum</name>
    <dbReference type="NCBI Taxonomy" id="46634"/>
    <lineage>
        <taxon>Eukaryota</taxon>
        <taxon>Fungi</taxon>
        <taxon>Dikarya</taxon>
        <taxon>Ascomycota</taxon>
        <taxon>Pezizomycotina</taxon>
        <taxon>Dothideomycetes</taxon>
        <taxon>Dothideomycetidae</taxon>
        <taxon>Dothideales</taxon>
        <taxon>Saccotheciaceae</taxon>
        <taxon>Aureobasidium</taxon>
    </lineage>
</organism>
<feature type="non-terminal residue" evidence="3">
    <location>
        <position position="53"/>
    </location>
</feature>
<keyword evidence="4" id="KW-1185">Reference proteome</keyword>
<dbReference type="EMBL" id="JAHFXS010004738">
    <property type="protein sequence ID" value="KAG9949200.1"/>
    <property type="molecule type" value="Genomic_DNA"/>
</dbReference>
<dbReference type="Pfam" id="PF03690">
    <property type="entry name" value="MYG1_exonuc"/>
    <property type="match status" value="1"/>
</dbReference>
<evidence type="ECO:0000313" key="2">
    <source>
        <dbReference type="EMBL" id="KAG9949191.1"/>
    </source>
</evidence>
<protein>
    <recommendedName>
        <fullName evidence="5">Metal-dependent protein hydrolase</fullName>
    </recommendedName>
</protein>
<evidence type="ECO:0000256" key="1">
    <source>
        <dbReference type="ARBA" id="ARBA00010105"/>
    </source>
</evidence>
<name>A0A9P8F6Y9_AURME</name>
<evidence type="ECO:0008006" key="5">
    <source>
        <dbReference type="Google" id="ProtNLM"/>
    </source>
</evidence>